<dbReference type="GO" id="GO:0016020">
    <property type="term" value="C:membrane"/>
    <property type="evidence" value="ECO:0007669"/>
    <property type="project" value="UniProtKB-SubCell"/>
</dbReference>
<evidence type="ECO:0000256" key="6">
    <source>
        <dbReference type="SAM" id="Phobius"/>
    </source>
</evidence>
<reference evidence="9" key="1">
    <citation type="submission" date="2019-01" db="EMBL/GenBank/DDBJ databases">
        <title>Gri0909 isolated from a small marine red alga.</title>
        <authorList>
            <person name="Kim J."/>
            <person name="Jeong S.E."/>
            <person name="Jeon C.O."/>
        </authorList>
    </citation>
    <scope>NUCLEOTIDE SEQUENCE [LARGE SCALE GENOMIC DNA]</scope>
    <source>
        <strain evidence="9">Gri0909</strain>
    </source>
</reference>
<evidence type="ECO:0000259" key="7">
    <source>
        <dbReference type="Pfam" id="PF01545"/>
    </source>
</evidence>
<evidence type="ECO:0000313" key="9">
    <source>
        <dbReference type="Proteomes" id="UP000287447"/>
    </source>
</evidence>
<name>A0A3S2WQ86_9PROT</name>
<evidence type="ECO:0000313" key="8">
    <source>
        <dbReference type="EMBL" id="RVU34838.1"/>
    </source>
</evidence>
<evidence type="ECO:0000256" key="2">
    <source>
        <dbReference type="ARBA" id="ARBA00022448"/>
    </source>
</evidence>
<evidence type="ECO:0000256" key="1">
    <source>
        <dbReference type="ARBA" id="ARBA00004141"/>
    </source>
</evidence>
<keyword evidence="5 6" id="KW-0472">Membrane</keyword>
<feature type="transmembrane region" description="Helical" evidence="6">
    <location>
        <begin position="116"/>
        <end position="137"/>
    </location>
</feature>
<dbReference type="SUPFAM" id="SSF161111">
    <property type="entry name" value="Cation efflux protein transmembrane domain-like"/>
    <property type="match status" value="1"/>
</dbReference>
<comment type="caution">
    <text evidence="8">The sequence shown here is derived from an EMBL/GenBank/DDBJ whole genome shotgun (WGS) entry which is preliminary data.</text>
</comment>
<dbReference type="GO" id="GO:0008324">
    <property type="term" value="F:monoatomic cation transmembrane transporter activity"/>
    <property type="evidence" value="ECO:0007669"/>
    <property type="project" value="InterPro"/>
</dbReference>
<dbReference type="InterPro" id="IPR058533">
    <property type="entry name" value="Cation_efflux_TM"/>
</dbReference>
<sequence length="308" mass="33079">MAAHGSKLVIYAALAGNSLIALTKFSAAAYTGSSAMFSEAIHSLVDTGNQGLLLFGLHRANRPPDAKFPFGYGREVYFWSFVVAILLFAVGSGFSLYEGVHKVMDPHPIENVMVNYFVLGGAILFEAGAWIVAAREFNKTRKGRPIFKTVLEAKDPSIITVLLEDSAAMLGLIAALVGIWLGQVTGNPIYDGVASIVIGGILALAAIFLAVETKGLLIGEAAHPEVTSALERIIAMQPSVIRTNEILTTHIGPTDVLITVSLDFKDSADSAEVERAVSEIESKIKKAYPAVTRIFIEAQNWQAHRRAL</sequence>
<dbReference type="Gene3D" id="1.20.1510.10">
    <property type="entry name" value="Cation efflux protein transmembrane domain"/>
    <property type="match status" value="1"/>
</dbReference>
<evidence type="ECO:0000256" key="4">
    <source>
        <dbReference type="ARBA" id="ARBA00022989"/>
    </source>
</evidence>
<keyword evidence="9" id="KW-1185">Reference proteome</keyword>
<dbReference type="Proteomes" id="UP000287447">
    <property type="component" value="Unassembled WGS sequence"/>
</dbReference>
<protein>
    <submittedName>
        <fullName evidence="8">Cation transporter</fullName>
    </submittedName>
</protein>
<dbReference type="PANTHER" id="PTHR13414">
    <property type="entry name" value="HUEL-CATION TRANSPORTER"/>
    <property type="match status" value="1"/>
</dbReference>
<proteinExistence type="predicted"/>
<evidence type="ECO:0000256" key="5">
    <source>
        <dbReference type="ARBA" id="ARBA00023136"/>
    </source>
</evidence>
<dbReference type="SUPFAM" id="SSF160240">
    <property type="entry name" value="Cation efflux protein cytoplasmic domain-like"/>
    <property type="match status" value="1"/>
</dbReference>
<dbReference type="Gene3D" id="3.30.70.1350">
    <property type="entry name" value="Cation efflux protein, cytoplasmic domain"/>
    <property type="match status" value="1"/>
</dbReference>
<dbReference type="PANTHER" id="PTHR13414:SF9">
    <property type="entry name" value="PROTON-COUPLED ZINC ANTIPORTER SLC30A9, MITOCHONDRIAL"/>
    <property type="match status" value="1"/>
</dbReference>
<dbReference type="Pfam" id="PF01545">
    <property type="entry name" value="Cation_efflux"/>
    <property type="match status" value="1"/>
</dbReference>
<dbReference type="OrthoDB" id="9806522at2"/>
<dbReference type="EMBL" id="SADE01000003">
    <property type="protein sequence ID" value="RVU34838.1"/>
    <property type="molecule type" value="Genomic_DNA"/>
</dbReference>
<keyword evidence="4 6" id="KW-1133">Transmembrane helix</keyword>
<keyword evidence="3 6" id="KW-0812">Transmembrane</keyword>
<dbReference type="InterPro" id="IPR027469">
    <property type="entry name" value="Cation_efflux_TMD_sf"/>
</dbReference>
<feature type="transmembrane region" description="Helical" evidence="6">
    <location>
        <begin position="76"/>
        <end position="96"/>
    </location>
</feature>
<dbReference type="InterPro" id="IPR036837">
    <property type="entry name" value="Cation_efflux_CTD_sf"/>
</dbReference>
<feature type="transmembrane region" description="Helical" evidence="6">
    <location>
        <begin position="158"/>
        <end position="181"/>
    </location>
</feature>
<accession>A0A3S2WQ86</accession>
<keyword evidence="2" id="KW-0813">Transport</keyword>
<dbReference type="NCBIfam" id="TIGR01297">
    <property type="entry name" value="CDF"/>
    <property type="match status" value="1"/>
</dbReference>
<feature type="transmembrane region" description="Helical" evidence="6">
    <location>
        <begin position="193"/>
        <end position="211"/>
    </location>
</feature>
<dbReference type="RefSeq" id="WP_127767041.1">
    <property type="nucleotide sequence ID" value="NZ_SADE01000003.1"/>
</dbReference>
<evidence type="ECO:0000256" key="3">
    <source>
        <dbReference type="ARBA" id="ARBA00022692"/>
    </source>
</evidence>
<gene>
    <name evidence="8" type="ORF">EOI86_18525</name>
</gene>
<dbReference type="GO" id="GO:0006829">
    <property type="term" value="P:zinc ion transport"/>
    <property type="evidence" value="ECO:0007669"/>
    <property type="project" value="InterPro"/>
</dbReference>
<dbReference type="InterPro" id="IPR002524">
    <property type="entry name" value="Cation_efflux"/>
</dbReference>
<dbReference type="AlphaFoldDB" id="A0A3S2WQ86"/>
<organism evidence="8 9">
    <name type="scientific">Hwanghaeella grinnelliae</name>
    <dbReference type="NCBI Taxonomy" id="2500179"/>
    <lineage>
        <taxon>Bacteria</taxon>
        <taxon>Pseudomonadati</taxon>
        <taxon>Pseudomonadota</taxon>
        <taxon>Alphaproteobacteria</taxon>
        <taxon>Rhodospirillales</taxon>
        <taxon>Rhodospirillaceae</taxon>
        <taxon>Hwanghaeella</taxon>
    </lineage>
</organism>
<dbReference type="InterPro" id="IPR040177">
    <property type="entry name" value="SLC30A9"/>
</dbReference>
<feature type="domain" description="Cation efflux protein transmembrane" evidence="7">
    <location>
        <begin position="11"/>
        <end position="216"/>
    </location>
</feature>
<comment type="subcellular location">
    <subcellularLocation>
        <location evidence="1">Membrane</location>
        <topology evidence="1">Multi-pass membrane protein</topology>
    </subcellularLocation>
</comment>